<sequence>MLIFSAYFNVLIICYFANYLKIMDFNLIVVYLVNNFELSHCLDETLHLLTFFYIKIKF</sequence>
<evidence type="ECO:0000256" key="1">
    <source>
        <dbReference type="SAM" id="Phobius"/>
    </source>
</evidence>
<keyword evidence="1" id="KW-0472">Membrane</keyword>
<proteinExistence type="predicted"/>
<protein>
    <submittedName>
        <fullName evidence="2">Uncharacterized protein</fullName>
    </submittedName>
</protein>
<dbReference type="EMBL" id="LT960611">
    <property type="protein sequence ID" value="SON49296.1"/>
    <property type="molecule type" value="Genomic_DNA"/>
</dbReference>
<dbReference type="AlphaFoldDB" id="A0A2N8ZBK5"/>
<keyword evidence="1" id="KW-0812">Transmembrane</keyword>
<reference evidence="2 3" key="1">
    <citation type="submission" date="2017-10" db="EMBL/GenBank/DDBJ databases">
        <authorList>
            <person name="Banno H."/>
            <person name="Chua N.-H."/>
        </authorList>
    </citation>
    <scope>NUCLEOTIDE SEQUENCE [LARGE SCALE GENOMIC DNA]</scope>
    <source>
        <strain evidence="2">Vibrio tapetis CECT4600</strain>
    </source>
</reference>
<evidence type="ECO:0000313" key="2">
    <source>
        <dbReference type="EMBL" id="SON49296.1"/>
    </source>
</evidence>
<organism evidence="2 3">
    <name type="scientific">Vibrio tapetis subsp. tapetis</name>
    <dbReference type="NCBI Taxonomy" id="1671868"/>
    <lineage>
        <taxon>Bacteria</taxon>
        <taxon>Pseudomonadati</taxon>
        <taxon>Pseudomonadota</taxon>
        <taxon>Gammaproteobacteria</taxon>
        <taxon>Vibrionales</taxon>
        <taxon>Vibrionaceae</taxon>
        <taxon>Vibrio</taxon>
    </lineage>
</organism>
<gene>
    <name evidence="2" type="ORF">VTAP4600_A1317</name>
</gene>
<dbReference type="Proteomes" id="UP000235828">
    <property type="component" value="Chromosome A"/>
</dbReference>
<evidence type="ECO:0000313" key="3">
    <source>
        <dbReference type="Proteomes" id="UP000235828"/>
    </source>
</evidence>
<feature type="transmembrane region" description="Helical" evidence="1">
    <location>
        <begin position="6"/>
        <end position="33"/>
    </location>
</feature>
<keyword evidence="1" id="KW-1133">Transmembrane helix</keyword>
<accession>A0A2N8ZBK5</accession>
<keyword evidence="3" id="KW-1185">Reference proteome</keyword>
<dbReference type="KEGG" id="vta:A1317"/>
<name>A0A2N8ZBK5_9VIBR</name>